<feature type="region of interest" description="Disordered" evidence="1">
    <location>
        <begin position="77"/>
        <end position="115"/>
    </location>
</feature>
<organism evidence="2 3">
    <name type="scientific">Psilocybe cyanescens</name>
    <dbReference type="NCBI Taxonomy" id="93625"/>
    <lineage>
        <taxon>Eukaryota</taxon>
        <taxon>Fungi</taxon>
        <taxon>Dikarya</taxon>
        <taxon>Basidiomycota</taxon>
        <taxon>Agaricomycotina</taxon>
        <taxon>Agaricomycetes</taxon>
        <taxon>Agaricomycetidae</taxon>
        <taxon>Agaricales</taxon>
        <taxon>Agaricineae</taxon>
        <taxon>Strophariaceae</taxon>
        <taxon>Psilocybe</taxon>
    </lineage>
</organism>
<dbReference type="EMBL" id="NHYD01001668">
    <property type="protein sequence ID" value="PPQ90230.1"/>
    <property type="molecule type" value="Genomic_DNA"/>
</dbReference>
<evidence type="ECO:0000256" key="1">
    <source>
        <dbReference type="SAM" id="MobiDB-lite"/>
    </source>
</evidence>
<evidence type="ECO:0000313" key="2">
    <source>
        <dbReference type="EMBL" id="PPQ90230.1"/>
    </source>
</evidence>
<gene>
    <name evidence="2" type="ORF">CVT25_012986</name>
</gene>
<sequence>MECKESHSPVVRISRPGVCAGIIIGVGEESNIRLFKRQTDSSVDVDGEGKCDARAPFTEDVCSLVTTRARISTTISLRGKKEGKQDSGQNEEMEQATKWNGMDSQNERCVHTITM</sequence>
<reference evidence="2 3" key="1">
    <citation type="journal article" date="2018" name="Evol. Lett.">
        <title>Horizontal gene cluster transfer increased hallucinogenic mushroom diversity.</title>
        <authorList>
            <person name="Reynolds H.T."/>
            <person name="Vijayakumar V."/>
            <person name="Gluck-Thaler E."/>
            <person name="Korotkin H.B."/>
            <person name="Matheny P.B."/>
            <person name="Slot J.C."/>
        </authorList>
    </citation>
    <scope>NUCLEOTIDE SEQUENCE [LARGE SCALE GENOMIC DNA]</scope>
    <source>
        <strain evidence="2 3">2631</strain>
    </source>
</reference>
<dbReference type="AlphaFoldDB" id="A0A409XHL5"/>
<proteinExistence type="predicted"/>
<keyword evidence="3" id="KW-1185">Reference proteome</keyword>
<comment type="caution">
    <text evidence="2">The sequence shown here is derived from an EMBL/GenBank/DDBJ whole genome shotgun (WGS) entry which is preliminary data.</text>
</comment>
<name>A0A409XHL5_PSICY</name>
<evidence type="ECO:0000313" key="3">
    <source>
        <dbReference type="Proteomes" id="UP000283269"/>
    </source>
</evidence>
<dbReference type="InParanoid" id="A0A409XHL5"/>
<protein>
    <submittedName>
        <fullName evidence="2">Uncharacterized protein</fullName>
    </submittedName>
</protein>
<feature type="compositionally biased region" description="Basic and acidic residues" evidence="1">
    <location>
        <begin position="105"/>
        <end position="115"/>
    </location>
</feature>
<dbReference type="Proteomes" id="UP000283269">
    <property type="component" value="Unassembled WGS sequence"/>
</dbReference>
<accession>A0A409XHL5</accession>